<organism evidence="1 2">
    <name type="scientific">Papaver somniferum</name>
    <name type="common">Opium poppy</name>
    <dbReference type="NCBI Taxonomy" id="3469"/>
    <lineage>
        <taxon>Eukaryota</taxon>
        <taxon>Viridiplantae</taxon>
        <taxon>Streptophyta</taxon>
        <taxon>Embryophyta</taxon>
        <taxon>Tracheophyta</taxon>
        <taxon>Spermatophyta</taxon>
        <taxon>Magnoliopsida</taxon>
        <taxon>Ranunculales</taxon>
        <taxon>Papaveraceae</taxon>
        <taxon>Papaveroideae</taxon>
        <taxon>Papaver</taxon>
    </lineage>
</organism>
<accession>A0A4Y7LH86</accession>
<name>A0A4Y7LH86_PAPSO</name>
<gene>
    <name evidence="1" type="ORF">C5167_047388</name>
</gene>
<dbReference type="Proteomes" id="UP000316621">
    <property type="component" value="Chromosome 11"/>
</dbReference>
<dbReference type="AlphaFoldDB" id="A0A4Y7LH86"/>
<keyword evidence="2" id="KW-1185">Reference proteome</keyword>
<dbReference type="Gramene" id="RZC84606">
    <property type="protein sequence ID" value="RZC84606"/>
    <property type="gene ID" value="C5167_047388"/>
</dbReference>
<proteinExistence type="predicted"/>
<reference evidence="1 2" key="1">
    <citation type="journal article" date="2018" name="Science">
        <title>The opium poppy genome and morphinan production.</title>
        <authorList>
            <person name="Guo L."/>
            <person name="Winzer T."/>
            <person name="Yang X."/>
            <person name="Li Y."/>
            <person name="Ning Z."/>
            <person name="He Z."/>
            <person name="Teodor R."/>
            <person name="Lu Y."/>
            <person name="Bowser T.A."/>
            <person name="Graham I.A."/>
            <person name="Ye K."/>
        </authorList>
    </citation>
    <scope>NUCLEOTIDE SEQUENCE [LARGE SCALE GENOMIC DNA]</scope>
    <source>
        <strain evidence="2">cv. HN1</strain>
        <tissue evidence="1">Leaves</tissue>
    </source>
</reference>
<evidence type="ECO:0000313" key="2">
    <source>
        <dbReference type="Proteomes" id="UP000316621"/>
    </source>
</evidence>
<protein>
    <submittedName>
        <fullName evidence="1">Uncharacterized protein</fullName>
    </submittedName>
</protein>
<sequence>MSIMFSSLLMDTTLVQEERDAGLAHKEAVYSPT</sequence>
<dbReference type="EMBL" id="CM010725">
    <property type="protein sequence ID" value="RZC84606.1"/>
    <property type="molecule type" value="Genomic_DNA"/>
</dbReference>
<evidence type="ECO:0000313" key="1">
    <source>
        <dbReference type="EMBL" id="RZC84606.1"/>
    </source>
</evidence>